<protein>
    <recommendedName>
        <fullName evidence="4">Protein kinase domain-containing protein</fullName>
    </recommendedName>
</protein>
<reference evidence="5" key="1">
    <citation type="submission" date="2024-02" db="EMBL/GenBank/DDBJ databases">
        <authorList>
            <consortium name="ELIXIR-Norway"/>
            <consortium name="Elixir Norway"/>
        </authorList>
    </citation>
    <scope>NUCLEOTIDE SEQUENCE</scope>
</reference>
<dbReference type="Gene3D" id="1.10.510.10">
    <property type="entry name" value="Transferase(Phosphotransferase) domain 1"/>
    <property type="match status" value="1"/>
</dbReference>
<dbReference type="SUPFAM" id="SSF56112">
    <property type="entry name" value="Protein kinase-like (PK-like)"/>
    <property type="match status" value="1"/>
</dbReference>
<gene>
    <name evidence="5" type="ORF">CSSPTR1EN2_LOCUS20731</name>
</gene>
<evidence type="ECO:0000256" key="1">
    <source>
        <dbReference type="ARBA" id="ARBA00022741"/>
    </source>
</evidence>
<dbReference type="EMBL" id="OZ019899">
    <property type="protein sequence ID" value="CAK9231552.1"/>
    <property type="molecule type" value="Genomic_DNA"/>
</dbReference>
<keyword evidence="6" id="KW-1185">Reference proteome</keyword>
<dbReference type="PROSITE" id="PS00108">
    <property type="entry name" value="PROTEIN_KINASE_ST"/>
    <property type="match status" value="1"/>
</dbReference>
<evidence type="ECO:0000256" key="2">
    <source>
        <dbReference type="ARBA" id="ARBA00022840"/>
    </source>
</evidence>
<dbReference type="InterPro" id="IPR011009">
    <property type="entry name" value="Kinase-like_dom_sf"/>
</dbReference>
<keyword evidence="2" id="KW-0067">ATP-binding</keyword>
<feature type="domain" description="Protein kinase" evidence="4">
    <location>
        <begin position="71"/>
        <end position="328"/>
    </location>
</feature>
<dbReference type="PROSITE" id="PS50011">
    <property type="entry name" value="PROTEIN_KINASE_DOM"/>
    <property type="match status" value="1"/>
</dbReference>
<evidence type="ECO:0000313" key="6">
    <source>
        <dbReference type="Proteomes" id="UP001497512"/>
    </source>
</evidence>
<dbReference type="Gene3D" id="3.30.200.20">
    <property type="entry name" value="Phosphorylase Kinase, domain 1"/>
    <property type="match status" value="1"/>
</dbReference>
<sequence>MTSSMGGSRLKLCFGWRFSGRKQFEQELDDEKDPSLRKGTFSGLTSLSFSELPGIRKFSLKELKLATLNFSSDNKLDYGGPLGVVYKAVLASGESVTVKCATRESQQSNQDFKNEVKYLSRIHHKYLVNLVGFCKEKGEQILVFEYVANGSLADHICGGTGQALTWRERVHIALGASKGLVHLHDECTPSVVHGDIKPTNILLDHNYHTKVTNFGLNGTHAGRVLTGTSGYVDPSYFYNVNLGTHYDVYSFGVILLQLVTGKAASDSLREAAAYYITDWVHLKVESRKLEEVLDPDLKSRTDNRETLLQVAKIGVHCTHHNIKQRPFISQVSQELELVLHMIDELPTNPPSTSCSPRQESSSGGGTGKSSGSDFSLPELGGKDSHIKFDGMAWIDIKALDGGSLQDFCDNNLQDYE</sequence>
<keyword evidence="1" id="KW-0547">Nucleotide-binding</keyword>
<name>A0ABP0UW64_9BRYO</name>
<proteinExistence type="predicted"/>
<accession>A0ABP0UW64</accession>
<dbReference type="PANTHER" id="PTHR47989">
    <property type="entry name" value="OS01G0750732 PROTEIN"/>
    <property type="match status" value="1"/>
</dbReference>
<dbReference type="Proteomes" id="UP001497512">
    <property type="component" value="Chromosome 7"/>
</dbReference>
<dbReference type="InterPro" id="IPR000719">
    <property type="entry name" value="Prot_kinase_dom"/>
</dbReference>
<evidence type="ECO:0000313" key="5">
    <source>
        <dbReference type="EMBL" id="CAK9231552.1"/>
    </source>
</evidence>
<dbReference type="InterPro" id="IPR008271">
    <property type="entry name" value="Ser/Thr_kinase_AS"/>
</dbReference>
<dbReference type="SMART" id="SM00220">
    <property type="entry name" value="S_TKc"/>
    <property type="match status" value="1"/>
</dbReference>
<evidence type="ECO:0000256" key="3">
    <source>
        <dbReference type="SAM" id="MobiDB-lite"/>
    </source>
</evidence>
<organism evidence="5 6">
    <name type="scientific">Sphagnum troendelagicum</name>
    <dbReference type="NCBI Taxonomy" id="128251"/>
    <lineage>
        <taxon>Eukaryota</taxon>
        <taxon>Viridiplantae</taxon>
        <taxon>Streptophyta</taxon>
        <taxon>Embryophyta</taxon>
        <taxon>Bryophyta</taxon>
        <taxon>Sphagnophytina</taxon>
        <taxon>Sphagnopsida</taxon>
        <taxon>Sphagnales</taxon>
        <taxon>Sphagnaceae</taxon>
        <taxon>Sphagnum</taxon>
    </lineage>
</organism>
<feature type="region of interest" description="Disordered" evidence="3">
    <location>
        <begin position="346"/>
        <end position="378"/>
    </location>
</feature>
<dbReference type="Pfam" id="PF00069">
    <property type="entry name" value="Pkinase"/>
    <property type="match status" value="1"/>
</dbReference>
<evidence type="ECO:0000259" key="4">
    <source>
        <dbReference type="PROSITE" id="PS50011"/>
    </source>
</evidence>
<dbReference type="PANTHER" id="PTHR47989:SF24">
    <property type="entry name" value="CALCIUM_CALMODULIN-REGULATED RECEPTOR-LIKE KINASE 1 ISOFORM X1"/>
    <property type="match status" value="1"/>
</dbReference>
<feature type="compositionally biased region" description="Polar residues" evidence="3">
    <location>
        <begin position="350"/>
        <end position="359"/>
    </location>
</feature>